<dbReference type="Proteomes" id="UP000216311">
    <property type="component" value="Unassembled WGS sequence"/>
</dbReference>
<dbReference type="PANTHER" id="PTHR30466">
    <property type="entry name" value="FLAVIN REDUCTASE"/>
    <property type="match status" value="1"/>
</dbReference>
<organism evidence="3 4">
    <name type="scientific">Enemella dayhoffiae</name>
    <dbReference type="NCBI Taxonomy" id="2016507"/>
    <lineage>
        <taxon>Bacteria</taxon>
        <taxon>Bacillati</taxon>
        <taxon>Actinomycetota</taxon>
        <taxon>Actinomycetes</taxon>
        <taxon>Propionibacteriales</taxon>
        <taxon>Propionibacteriaceae</taxon>
        <taxon>Enemella</taxon>
    </lineage>
</organism>
<protein>
    <submittedName>
        <fullName evidence="3">Reductase</fullName>
    </submittedName>
</protein>
<dbReference type="InterPro" id="IPR050268">
    <property type="entry name" value="NADH-dep_flavin_reductase"/>
</dbReference>
<sequence>MATFATGVTVITAQDGGQQHAMTANSFTSLSLTPPLVMVSVARAGRFHDPVVRAGRWAVSVLAADQQAIARWFADRGRDRDRQFDGLPVEQSELTGSPLLQGALAWFECRTEQLVEAGDHSLLIGAVLGCRVVEDPRRPLTYYRGEFLPGPG</sequence>
<dbReference type="OrthoDB" id="9792858at2"/>
<reference evidence="3 4" key="1">
    <citation type="submission" date="2017-07" db="EMBL/GenBank/DDBJ databases">
        <title>Draft whole genome sequences of clinical Proprionibacteriaceae strains.</title>
        <authorList>
            <person name="Bernier A.-M."/>
            <person name="Bernard K."/>
            <person name="Domingo M.-C."/>
        </authorList>
    </citation>
    <scope>NUCLEOTIDE SEQUENCE [LARGE SCALE GENOMIC DNA]</scope>
    <source>
        <strain evidence="3 4">NML 130396</strain>
    </source>
</reference>
<proteinExistence type="predicted"/>
<dbReference type="PANTHER" id="PTHR30466:SF1">
    <property type="entry name" value="FMN REDUCTASE (NADH) RUTF"/>
    <property type="match status" value="1"/>
</dbReference>
<dbReference type="InterPro" id="IPR012349">
    <property type="entry name" value="Split_barrel_FMN-bd"/>
</dbReference>
<dbReference type="EMBL" id="NMVQ01000011">
    <property type="protein sequence ID" value="OYO22452.1"/>
    <property type="molecule type" value="Genomic_DNA"/>
</dbReference>
<evidence type="ECO:0000256" key="1">
    <source>
        <dbReference type="ARBA" id="ARBA00023002"/>
    </source>
</evidence>
<dbReference type="GO" id="GO:0010181">
    <property type="term" value="F:FMN binding"/>
    <property type="evidence" value="ECO:0007669"/>
    <property type="project" value="InterPro"/>
</dbReference>
<evidence type="ECO:0000313" key="3">
    <source>
        <dbReference type="EMBL" id="OYO22452.1"/>
    </source>
</evidence>
<dbReference type="AlphaFoldDB" id="A0A255H4H8"/>
<keyword evidence="1" id="KW-0560">Oxidoreductase</keyword>
<comment type="caution">
    <text evidence="3">The sequence shown here is derived from an EMBL/GenBank/DDBJ whole genome shotgun (WGS) entry which is preliminary data.</text>
</comment>
<dbReference type="SMART" id="SM00903">
    <property type="entry name" value="Flavin_Reduct"/>
    <property type="match status" value="1"/>
</dbReference>
<dbReference type="SUPFAM" id="SSF50475">
    <property type="entry name" value="FMN-binding split barrel"/>
    <property type="match status" value="1"/>
</dbReference>
<evidence type="ECO:0000313" key="4">
    <source>
        <dbReference type="Proteomes" id="UP000216311"/>
    </source>
</evidence>
<feature type="domain" description="Flavin reductase like" evidence="2">
    <location>
        <begin position="1"/>
        <end position="149"/>
    </location>
</feature>
<dbReference type="Gene3D" id="2.30.110.10">
    <property type="entry name" value="Electron Transport, Fmn-binding Protein, Chain A"/>
    <property type="match status" value="1"/>
</dbReference>
<dbReference type="InterPro" id="IPR002563">
    <property type="entry name" value="Flavin_Rdtase-like_dom"/>
</dbReference>
<name>A0A255H4H8_9ACTN</name>
<dbReference type="GO" id="GO:0042602">
    <property type="term" value="F:riboflavin reductase (NADPH) activity"/>
    <property type="evidence" value="ECO:0007669"/>
    <property type="project" value="TreeGrafter"/>
</dbReference>
<gene>
    <name evidence="3" type="ORF">CGZ93_07820</name>
</gene>
<keyword evidence="4" id="KW-1185">Reference proteome</keyword>
<evidence type="ECO:0000259" key="2">
    <source>
        <dbReference type="SMART" id="SM00903"/>
    </source>
</evidence>
<accession>A0A255H4H8</accession>
<dbReference type="Pfam" id="PF01613">
    <property type="entry name" value="Flavin_Reduct"/>
    <property type="match status" value="1"/>
</dbReference>